<comment type="caution">
    <text evidence="7">The sequence shown here is derived from an EMBL/GenBank/DDBJ whole genome shotgun (WGS) entry which is preliminary data.</text>
</comment>
<evidence type="ECO:0000259" key="6">
    <source>
        <dbReference type="Pfam" id="PF01694"/>
    </source>
</evidence>
<evidence type="ECO:0000256" key="1">
    <source>
        <dbReference type="ARBA" id="ARBA00004141"/>
    </source>
</evidence>
<reference evidence="7 9" key="1">
    <citation type="submission" date="2015-11" db="EMBL/GenBank/DDBJ databases">
        <title>Genomic analysis of 38 Legionella species identifies large and diverse effector repertoires.</title>
        <authorList>
            <person name="Burstein D."/>
            <person name="Amaro F."/>
            <person name="Zusman T."/>
            <person name="Lifshitz Z."/>
            <person name="Cohen O."/>
            <person name="Gilbert J.A."/>
            <person name="Pupko T."/>
            <person name="Shuman H.A."/>
            <person name="Segal G."/>
        </authorList>
    </citation>
    <scope>NUCLEOTIDE SEQUENCE [LARGE SCALE GENOMIC DNA]</scope>
    <source>
        <strain evidence="7 9">JA-26-G1-E2</strain>
    </source>
</reference>
<dbReference type="Proteomes" id="UP000054715">
    <property type="component" value="Unassembled WGS sequence"/>
</dbReference>
<feature type="transmembrane region" description="Helical" evidence="5">
    <location>
        <begin position="54"/>
        <end position="75"/>
    </location>
</feature>
<dbReference type="AlphaFoldDB" id="A0A0W0UGS2"/>
<keyword evidence="2 5" id="KW-0812">Transmembrane</keyword>
<dbReference type="SUPFAM" id="SSF144091">
    <property type="entry name" value="Rhomboid-like"/>
    <property type="match status" value="1"/>
</dbReference>
<keyword evidence="8" id="KW-0645">Protease</keyword>
<protein>
    <submittedName>
        <fullName evidence="7">AraC family transcriptional regulator</fullName>
    </submittedName>
    <submittedName>
        <fullName evidence="8">Rhomboid family intramembrane serine protease</fullName>
    </submittedName>
</protein>
<dbReference type="EMBL" id="LYOZ01000003">
    <property type="protein sequence ID" value="OCH98940.1"/>
    <property type="molecule type" value="Genomic_DNA"/>
</dbReference>
<dbReference type="RefSeq" id="WP_058449320.1">
    <property type="nucleotide sequence ID" value="NZ_CAAAJF010000007.1"/>
</dbReference>
<evidence type="ECO:0000313" key="7">
    <source>
        <dbReference type="EMBL" id="KTD07108.1"/>
    </source>
</evidence>
<evidence type="ECO:0000313" key="10">
    <source>
        <dbReference type="Proteomes" id="UP000093336"/>
    </source>
</evidence>
<evidence type="ECO:0000313" key="8">
    <source>
        <dbReference type="EMBL" id="OCH98940.1"/>
    </source>
</evidence>
<reference evidence="8 10" key="2">
    <citation type="submission" date="2016-05" db="EMBL/GenBank/DDBJ databases">
        <authorList>
            <person name="Prochazka B."/>
            <person name="Indra A."/>
            <person name="Hasenberger P."/>
            <person name="Blaschitz M."/>
            <person name="Wagner L."/>
            <person name="Wewalka G."/>
            <person name="Sorschag S."/>
            <person name="Schmid D."/>
            <person name="Ruppitsch W."/>
        </authorList>
    </citation>
    <scope>NUCLEOTIDE SEQUENCE [LARGE SCALE GENOMIC DNA]</scope>
    <source>
        <strain evidence="8 10">974010_12</strain>
    </source>
</reference>
<dbReference type="EMBL" id="LNYG01000013">
    <property type="protein sequence ID" value="KTD07108.1"/>
    <property type="molecule type" value="Genomic_DNA"/>
</dbReference>
<dbReference type="GO" id="GO:0016020">
    <property type="term" value="C:membrane"/>
    <property type="evidence" value="ECO:0007669"/>
    <property type="project" value="UniProtKB-SubCell"/>
</dbReference>
<feature type="transmembrane region" description="Helical" evidence="5">
    <location>
        <begin position="87"/>
        <end position="111"/>
    </location>
</feature>
<feature type="transmembrane region" description="Helical" evidence="5">
    <location>
        <begin position="176"/>
        <end position="194"/>
    </location>
</feature>
<accession>A0A0W0UGS2</accession>
<name>A0A0W0UGS2_9GAMM</name>
<dbReference type="GO" id="GO:0006508">
    <property type="term" value="P:proteolysis"/>
    <property type="evidence" value="ECO:0007669"/>
    <property type="project" value="UniProtKB-KW"/>
</dbReference>
<dbReference type="Pfam" id="PF01694">
    <property type="entry name" value="Rhomboid"/>
    <property type="match status" value="1"/>
</dbReference>
<dbReference type="Proteomes" id="UP000093336">
    <property type="component" value="Unassembled WGS sequence"/>
</dbReference>
<evidence type="ECO:0000256" key="5">
    <source>
        <dbReference type="SAM" id="Phobius"/>
    </source>
</evidence>
<gene>
    <name evidence="8" type="ORF">A8135_09260</name>
    <name evidence="7" type="ORF">Ljam_1303</name>
</gene>
<dbReference type="Gene3D" id="1.20.1540.10">
    <property type="entry name" value="Rhomboid-like"/>
    <property type="match status" value="1"/>
</dbReference>
<keyword evidence="10" id="KW-1185">Reference proteome</keyword>
<dbReference type="PATRIC" id="fig|455.5.peg.1375"/>
<feature type="transmembrane region" description="Helical" evidence="5">
    <location>
        <begin position="144"/>
        <end position="164"/>
    </location>
</feature>
<evidence type="ECO:0000313" key="9">
    <source>
        <dbReference type="Proteomes" id="UP000054715"/>
    </source>
</evidence>
<evidence type="ECO:0000256" key="2">
    <source>
        <dbReference type="ARBA" id="ARBA00022692"/>
    </source>
</evidence>
<feature type="transmembrane region" description="Helical" evidence="5">
    <location>
        <begin position="20"/>
        <end position="42"/>
    </location>
</feature>
<keyword evidence="8" id="KW-0378">Hydrolase</keyword>
<evidence type="ECO:0000256" key="4">
    <source>
        <dbReference type="ARBA" id="ARBA00023136"/>
    </source>
</evidence>
<feature type="domain" description="Peptidase S54 rhomboid" evidence="6">
    <location>
        <begin position="60"/>
        <end position="189"/>
    </location>
</feature>
<dbReference type="InterPro" id="IPR022764">
    <property type="entry name" value="Peptidase_S54_rhomboid_dom"/>
</dbReference>
<organism evidence="7 9">
    <name type="scientific">Legionella jamestowniensis</name>
    <dbReference type="NCBI Taxonomy" id="455"/>
    <lineage>
        <taxon>Bacteria</taxon>
        <taxon>Pseudomonadati</taxon>
        <taxon>Pseudomonadota</taxon>
        <taxon>Gammaproteobacteria</taxon>
        <taxon>Legionellales</taxon>
        <taxon>Legionellaceae</taxon>
        <taxon>Legionella</taxon>
    </lineage>
</organism>
<feature type="transmembrane region" description="Helical" evidence="5">
    <location>
        <begin position="118"/>
        <end position="138"/>
    </location>
</feature>
<proteinExistence type="predicted"/>
<dbReference type="STRING" id="455.Ljam_1303"/>
<comment type="subcellular location">
    <subcellularLocation>
        <location evidence="1">Membrane</location>
        <topology evidence="1">Multi-pass membrane protein</topology>
    </subcellularLocation>
</comment>
<keyword evidence="3 5" id="KW-1133">Transmembrane helix</keyword>
<keyword evidence="4 5" id="KW-0472">Membrane</keyword>
<dbReference type="GO" id="GO:0004252">
    <property type="term" value="F:serine-type endopeptidase activity"/>
    <property type="evidence" value="ECO:0007669"/>
    <property type="project" value="InterPro"/>
</dbReference>
<sequence length="195" mass="21915">MLEEINRSLNIIIQQTQANMNILIIILGIPWLVYFINLFLNNRLLYLGIIPRRFYGLPGIVFAPLLHANFNHLFFNSIPLVVLSNFILINGLLYFLYVTLFITLLSGFLIWCFAKPGIHLGASSLITGYWGLLVSDILQQGTVTAIILGIISLYYFAGIFLGIFPSKKGVSWEGHLFGLVAGLATNYLLRFFGIV</sequence>
<evidence type="ECO:0000256" key="3">
    <source>
        <dbReference type="ARBA" id="ARBA00022989"/>
    </source>
</evidence>
<dbReference type="OrthoDB" id="465874at2"/>
<dbReference type="InterPro" id="IPR035952">
    <property type="entry name" value="Rhomboid-like_sf"/>
</dbReference>